<keyword evidence="2" id="KW-1185">Reference proteome</keyword>
<protein>
    <submittedName>
        <fullName evidence="1">Uncharacterized protein</fullName>
    </submittedName>
</protein>
<sequence>MSVNFPYLGRRRARKFWPRPSVVLWQLVILTLFWAGALGQFSSGVSSGCYSLQGSKYCGVGFGDYQLSSFIQVGGVTVSNLAQFDRVLDQYFASGSNVDDINREFGCNGWDGTNGPRYRVSYLCRSYLAEPASQRCNTNNPPVPLCRSTCLEYTEGWTPMVTNTTACPSQGLTLSIWSDLMSTCDSSYYDGTADDQCVDGQKNEVATCGFLPTARDAICAYCTSSQDACCEDAHKSYHCDALNDNQDSLGKVTSANHSGLSPGQI</sequence>
<dbReference type="OrthoDB" id="5340910at2759"/>
<comment type="caution">
    <text evidence="1">The sequence shown here is derived from an EMBL/GenBank/DDBJ whole genome shotgun (WGS) entry which is preliminary data.</text>
</comment>
<feature type="non-terminal residue" evidence="1">
    <location>
        <position position="265"/>
    </location>
</feature>
<reference evidence="1" key="1">
    <citation type="submission" date="2022-07" db="EMBL/GenBank/DDBJ databases">
        <title>Phylogenomic reconstructions and comparative analyses of Kickxellomycotina fungi.</title>
        <authorList>
            <person name="Reynolds N.K."/>
            <person name="Stajich J.E."/>
            <person name="Barry K."/>
            <person name="Grigoriev I.V."/>
            <person name="Crous P."/>
            <person name="Smith M.E."/>
        </authorList>
    </citation>
    <scope>NUCLEOTIDE SEQUENCE</scope>
    <source>
        <strain evidence="1">RSA 567</strain>
    </source>
</reference>
<organism evidence="1 2">
    <name type="scientific">Dimargaris verticillata</name>
    <dbReference type="NCBI Taxonomy" id="2761393"/>
    <lineage>
        <taxon>Eukaryota</taxon>
        <taxon>Fungi</taxon>
        <taxon>Fungi incertae sedis</taxon>
        <taxon>Zoopagomycota</taxon>
        <taxon>Kickxellomycotina</taxon>
        <taxon>Dimargaritomycetes</taxon>
        <taxon>Dimargaritales</taxon>
        <taxon>Dimargaritaceae</taxon>
        <taxon>Dimargaris</taxon>
    </lineage>
</organism>
<evidence type="ECO:0000313" key="1">
    <source>
        <dbReference type="EMBL" id="KAJ1970573.1"/>
    </source>
</evidence>
<dbReference type="Proteomes" id="UP001151582">
    <property type="component" value="Unassembled WGS sequence"/>
</dbReference>
<dbReference type="EMBL" id="JANBQB010001714">
    <property type="protein sequence ID" value="KAJ1970573.1"/>
    <property type="molecule type" value="Genomic_DNA"/>
</dbReference>
<evidence type="ECO:0000313" key="2">
    <source>
        <dbReference type="Proteomes" id="UP001151582"/>
    </source>
</evidence>
<accession>A0A9W8E9Q7</accession>
<dbReference type="AlphaFoldDB" id="A0A9W8E9Q7"/>
<name>A0A9W8E9Q7_9FUNG</name>
<proteinExistence type="predicted"/>
<gene>
    <name evidence="1" type="ORF">H4R34_006019</name>
</gene>